<protein>
    <recommendedName>
        <fullName evidence="4">Fungal-type protein kinase domain-containing protein</fullName>
    </recommendedName>
</protein>
<dbReference type="OrthoDB" id="312874at2759"/>
<gene>
    <name evidence="2" type="ORF">K435DRAFT_814588</name>
</gene>
<evidence type="ECO:0000313" key="2">
    <source>
        <dbReference type="EMBL" id="THU75178.1"/>
    </source>
</evidence>
<evidence type="ECO:0008006" key="4">
    <source>
        <dbReference type="Google" id="ProtNLM"/>
    </source>
</evidence>
<sequence>MASTSDRNFKATSDAPGSPRLSRRVKRTGNLQEERDNIARDIVTHIIEATPSDFLNNYTDQSKWDSKIQDCISKLKISPPTHQNLDPLLDEGGRWNMHIFPDIEPGQAAEKENQFYRRLCVVSEAICSWAEEELSLVETAHFSCRPNNSTESEIHGSSFHSDAMWVRSDYVGPRAASHQLPQKHVPSSAVVANGEWKLRRKDAVDNRKKAMGAAAHYLNNDPTRWHFYSITVEAYDVTLWYYSRSHCVKTTVFNLKE</sequence>
<organism evidence="2 3">
    <name type="scientific">Dendrothele bispora (strain CBS 962.96)</name>
    <dbReference type="NCBI Taxonomy" id="1314807"/>
    <lineage>
        <taxon>Eukaryota</taxon>
        <taxon>Fungi</taxon>
        <taxon>Dikarya</taxon>
        <taxon>Basidiomycota</taxon>
        <taxon>Agaricomycotina</taxon>
        <taxon>Agaricomycetes</taxon>
        <taxon>Agaricomycetidae</taxon>
        <taxon>Agaricales</taxon>
        <taxon>Agaricales incertae sedis</taxon>
        <taxon>Dendrothele</taxon>
    </lineage>
</organism>
<feature type="region of interest" description="Disordered" evidence="1">
    <location>
        <begin position="1"/>
        <end position="33"/>
    </location>
</feature>
<dbReference type="EMBL" id="ML182740">
    <property type="protein sequence ID" value="THU75178.1"/>
    <property type="molecule type" value="Genomic_DNA"/>
</dbReference>
<dbReference type="Proteomes" id="UP000297245">
    <property type="component" value="Unassembled WGS sequence"/>
</dbReference>
<reference evidence="2 3" key="1">
    <citation type="journal article" date="2019" name="Nat. Ecol. Evol.">
        <title>Megaphylogeny resolves global patterns of mushroom evolution.</title>
        <authorList>
            <person name="Varga T."/>
            <person name="Krizsan K."/>
            <person name="Foldi C."/>
            <person name="Dima B."/>
            <person name="Sanchez-Garcia M."/>
            <person name="Sanchez-Ramirez S."/>
            <person name="Szollosi G.J."/>
            <person name="Szarkandi J.G."/>
            <person name="Papp V."/>
            <person name="Albert L."/>
            <person name="Andreopoulos W."/>
            <person name="Angelini C."/>
            <person name="Antonin V."/>
            <person name="Barry K.W."/>
            <person name="Bougher N.L."/>
            <person name="Buchanan P."/>
            <person name="Buyck B."/>
            <person name="Bense V."/>
            <person name="Catcheside P."/>
            <person name="Chovatia M."/>
            <person name="Cooper J."/>
            <person name="Damon W."/>
            <person name="Desjardin D."/>
            <person name="Finy P."/>
            <person name="Geml J."/>
            <person name="Haridas S."/>
            <person name="Hughes K."/>
            <person name="Justo A."/>
            <person name="Karasinski D."/>
            <person name="Kautmanova I."/>
            <person name="Kiss B."/>
            <person name="Kocsube S."/>
            <person name="Kotiranta H."/>
            <person name="LaButti K.M."/>
            <person name="Lechner B.E."/>
            <person name="Liimatainen K."/>
            <person name="Lipzen A."/>
            <person name="Lukacs Z."/>
            <person name="Mihaltcheva S."/>
            <person name="Morgado L.N."/>
            <person name="Niskanen T."/>
            <person name="Noordeloos M.E."/>
            <person name="Ohm R.A."/>
            <person name="Ortiz-Santana B."/>
            <person name="Ovrebo C."/>
            <person name="Racz N."/>
            <person name="Riley R."/>
            <person name="Savchenko A."/>
            <person name="Shiryaev A."/>
            <person name="Soop K."/>
            <person name="Spirin V."/>
            <person name="Szebenyi C."/>
            <person name="Tomsovsky M."/>
            <person name="Tulloss R.E."/>
            <person name="Uehling J."/>
            <person name="Grigoriev I.V."/>
            <person name="Vagvolgyi C."/>
            <person name="Papp T."/>
            <person name="Martin F.M."/>
            <person name="Miettinen O."/>
            <person name="Hibbett D.S."/>
            <person name="Nagy L.G."/>
        </authorList>
    </citation>
    <scope>NUCLEOTIDE SEQUENCE [LARGE SCALE GENOMIC DNA]</scope>
    <source>
        <strain evidence="2 3">CBS 962.96</strain>
    </source>
</reference>
<evidence type="ECO:0000256" key="1">
    <source>
        <dbReference type="SAM" id="MobiDB-lite"/>
    </source>
</evidence>
<evidence type="ECO:0000313" key="3">
    <source>
        <dbReference type="Proteomes" id="UP000297245"/>
    </source>
</evidence>
<dbReference type="AlphaFoldDB" id="A0A4S8KJA9"/>
<proteinExistence type="predicted"/>
<name>A0A4S8KJA9_DENBC</name>
<accession>A0A4S8KJA9</accession>
<keyword evidence="3" id="KW-1185">Reference proteome</keyword>
<feature type="non-terminal residue" evidence="2">
    <location>
        <position position="257"/>
    </location>
</feature>